<sequence length="284" mass="30369">MSRRRHIRRWITLTLLAALAVGGVWVAVQLTRSVRADGPDLCTADVSGQQFHLTPEQAKYASLIAAVGVTKGLPPRATSIAIATAMQETQLRNLNYGDSAGPDSRGLFQQRPSQGWGTEAEIMDPYYSASTFYAALVKVPEYQSLPLTVAAQKVQRSAFPEAYADQESEGRAFASSLTGQSPASFSCSLAPATGAGDPAAVRKELTTAFPSLAPEISGREVHVKATDSLGWAVAQWAVANAKGFGIDRVDYSSQTWLRENRDGWRTTQAPAREIVITLASGPGA</sequence>
<accession>A0ABT9INJ4</accession>
<dbReference type="EMBL" id="JAVALS010000004">
    <property type="protein sequence ID" value="MDP5227125.1"/>
    <property type="molecule type" value="Genomic_DNA"/>
</dbReference>
<evidence type="ECO:0008006" key="3">
    <source>
        <dbReference type="Google" id="ProtNLM"/>
    </source>
</evidence>
<dbReference type="Proteomes" id="UP001232725">
    <property type="component" value="Unassembled WGS sequence"/>
</dbReference>
<keyword evidence="2" id="KW-1185">Reference proteome</keyword>
<dbReference type="RefSeq" id="WP_305996175.1">
    <property type="nucleotide sequence ID" value="NZ_JAVALS010000004.1"/>
</dbReference>
<organism evidence="1 2">
    <name type="scientific">Arthrobacter horti</name>
    <dbReference type="NCBI Taxonomy" id="3068273"/>
    <lineage>
        <taxon>Bacteria</taxon>
        <taxon>Bacillati</taxon>
        <taxon>Actinomycetota</taxon>
        <taxon>Actinomycetes</taxon>
        <taxon>Micrococcales</taxon>
        <taxon>Micrococcaceae</taxon>
        <taxon>Arthrobacter</taxon>
    </lineage>
</organism>
<comment type="caution">
    <text evidence="1">The sequence shown here is derived from an EMBL/GenBank/DDBJ whole genome shotgun (WGS) entry which is preliminary data.</text>
</comment>
<protein>
    <recommendedName>
        <fullName evidence="3">Heavy metal transporter</fullName>
    </recommendedName>
</protein>
<name>A0ABT9INJ4_9MICC</name>
<proteinExistence type="predicted"/>
<reference evidence="1 2" key="1">
    <citation type="submission" date="2023-08" db="EMBL/GenBank/DDBJ databases">
        <title>Arthrobacter horti sp. nov., isolated from forest soil.</title>
        <authorList>
            <person name="Park M."/>
        </authorList>
    </citation>
    <scope>NUCLEOTIDE SEQUENCE [LARGE SCALE GENOMIC DNA]</scope>
    <source>
        <strain evidence="1 2">YJM1</strain>
    </source>
</reference>
<gene>
    <name evidence="1" type="ORF">Q9R02_08180</name>
</gene>
<evidence type="ECO:0000313" key="2">
    <source>
        <dbReference type="Proteomes" id="UP001232725"/>
    </source>
</evidence>
<evidence type="ECO:0000313" key="1">
    <source>
        <dbReference type="EMBL" id="MDP5227125.1"/>
    </source>
</evidence>